<dbReference type="Proteomes" id="UP000244911">
    <property type="component" value="Unassembled WGS sequence"/>
</dbReference>
<dbReference type="Gene3D" id="3.40.50.300">
    <property type="entry name" value="P-loop containing nucleotide triphosphate hydrolases"/>
    <property type="match status" value="1"/>
</dbReference>
<dbReference type="RefSeq" id="WP_108857691.1">
    <property type="nucleotide sequence ID" value="NZ_OMOI01000002.1"/>
</dbReference>
<dbReference type="SUPFAM" id="SSF52540">
    <property type="entry name" value="P-loop containing nucleoside triphosphate hydrolases"/>
    <property type="match status" value="1"/>
</dbReference>
<dbReference type="OrthoDB" id="7596739at2"/>
<reference evidence="1 2" key="1">
    <citation type="submission" date="2018-03" db="EMBL/GenBank/DDBJ databases">
        <authorList>
            <person name="Keele B.F."/>
        </authorList>
    </citation>
    <scope>NUCLEOTIDE SEQUENCE [LARGE SCALE GENOMIC DNA]</scope>
    <source>
        <strain evidence="1 2">CECT 8811</strain>
    </source>
</reference>
<keyword evidence="2" id="KW-1185">Reference proteome</keyword>
<protein>
    <recommendedName>
        <fullName evidence="3">Sulfotransferase domain-containing protein</fullName>
    </recommendedName>
</protein>
<evidence type="ECO:0008006" key="3">
    <source>
        <dbReference type="Google" id="ProtNLM"/>
    </source>
</evidence>
<dbReference type="InterPro" id="IPR027417">
    <property type="entry name" value="P-loop_NTPase"/>
</dbReference>
<dbReference type="AlphaFoldDB" id="A0A2R8ARJ4"/>
<accession>A0A2R8ARJ4</accession>
<dbReference type="EMBL" id="OMOI01000002">
    <property type="protein sequence ID" value="SPF78698.1"/>
    <property type="molecule type" value="Genomic_DNA"/>
</dbReference>
<organism evidence="1 2">
    <name type="scientific">Aliiroseovarius pelagivivens</name>
    <dbReference type="NCBI Taxonomy" id="1639690"/>
    <lineage>
        <taxon>Bacteria</taxon>
        <taxon>Pseudomonadati</taxon>
        <taxon>Pseudomonadota</taxon>
        <taxon>Alphaproteobacteria</taxon>
        <taxon>Rhodobacterales</taxon>
        <taxon>Paracoccaceae</taxon>
        <taxon>Aliiroseovarius</taxon>
    </lineage>
</organism>
<gene>
    <name evidence="1" type="ORF">ALP8811_02628</name>
</gene>
<evidence type="ECO:0000313" key="2">
    <source>
        <dbReference type="Proteomes" id="UP000244911"/>
    </source>
</evidence>
<sequence length="312" mass="35892">MRQLWLHIGSHKTGTSSLQRALLYAQTHNLLGDLTYAHCPKSSSINQLIRVKGAGKALKTTVDFRGLKAAFPDKGSYIASSEMFFWIHNPRQVRKLARVLKRQFDKIHIVAYLRRQDSLAISHRKQAVMRNAAEGFYGLQVSALPTYQQHFDRYFQYDQKLKIWADAFGNDNLHIRKFEKSALFNQDTVDDFFHLLGLATPEWGEHANPPLSRKQLLVGLYQRSKGVERPKVARLIKKIEDPDKLIPSRAQAEVFLSHFKDSNRRLAEILGDKEAPFYFDMDLSRYPEVGNDTVTDAEIEQWITAHSDPQTP</sequence>
<evidence type="ECO:0000313" key="1">
    <source>
        <dbReference type="EMBL" id="SPF78698.1"/>
    </source>
</evidence>
<name>A0A2R8ARJ4_9RHOB</name>
<proteinExistence type="predicted"/>